<evidence type="ECO:0000259" key="7">
    <source>
        <dbReference type="PROSITE" id="PS50127"/>
    </source>
</evidence>
<dbReference type="FunFam" id="3.10.110.10:FF:000060">
    <property type="entry name" value="Ubiquitin conjugating enzyme (UbcB)"/>
    <property type="match status" value="1"/>
</dbReference>
<dbReference type="InterPro" id="IPR000608">
    <property type="entry name" value="UBC"/>
</dbReference>
<evidence type="ECO:0000256" key="1">
    <source>
        <dbReference type="ARBA" id="ARBA00012486"/>
    </source>
</evidence>
<dbReference type="CTD" id="36335768"/>
<dbReference type="SMR" id="W6VCY0"/>
<dbReference type="OMA" id="ACHDYLS"/>
<evidence type="ECO:0000256" key="2">
    <source>
        <dbReference type="ARBA" id="ARBA00022679"/>
    </source>
</evidence>
<dbReference type="Pfam" id="PF00179">
    <property type="entry name" value="UQ_con"/>
    <property type="match status" value="1"/>
</dbReference>
<feature type="region of interest" description="Disordered" evidence="6">
    <location>
        <begin position="80"/>
        <end position="121"/>
    </location>
</feature>
<evidence type="ECO:0000256" key="4">
    <source>
        <dbReference type="ARBA" id="ARBA00022786"/>
    </source>
</evidence>
<keyword evidence="10" id="KW-1185">Reference proteome</keyword>
<comment type="caution">
    <text evidence="9">The sequence shown here is derived from an EMBL/GenBank/DDBJ whole genome shotgun (WGS) entry which is preliminary data.</text>
</comment>
<evidence type="ECO:0000256" key="6">
    <source>
        <dbReference type="SAM" id="MobiDB-lite"/>
    </source>
</evidence>
<dbReference type="CDD" id="cd23826">
    <property type="entry name" value="UEV_Morgue-like"/>
    <property type="match status" value="1"/>
</dbReference>
<feature type="compositionally biased region" description="Polar residues" evidence="6">
    <location>
        <begin position="107"/>
        <end position="121"/>
    </location>
</feature>
<dbReference type="EMBL" id="APAU02000001">
    <property type="protein sequence ID" value="EUB64784.1"/>
    <property type="molecule type" value="Genomic_DNA"/>
</dbReference>
<dbReference type="KEGG" id="egl:EGR_00053"/>
<dbReference type="Proteomes" id="UP000019149">
    <property type="component" value="Unassembled WGS sequence"/>
</dbReference>
<dbReference type="SUPFAM" id="SSF81383">
    <property type="entry name" value="F-box domain"/>
    <property type="match status" value="1"/>
</dbReference>
<dbReference type="SMART" id="SM00212">
    <property type="entry name" value="UBCc"/>
    <property type="match status" value="1"/>
</dbReference>
<evidence type="ECO:0000256" key="5">
    <source>
        <dbReference type="ARBA" id="ARBA00022840"/>
    </source>
</evidence>
<dbReference type="RefSeq" id="XP_024355980.1">
    <property type="nucleotide sequence ID" value="XM_024489302.1"/>
</dbReference>
<name>W6VCY0_ECHGR</name>
<proteinExistence type="predicted"/>
<dbReference type="OrthoDB" id="9973183at2759"/>
<keyword evidence="5" id="KW-0067">ATP-binding</keyword>
<dbReference type="InterPro" id="IPR016135">
    <property type="entry name" value="UBQ-conjugating_enzyme/RWD"/>
</dbReference>
<accession>W6VCY0</accession>
<keyword evidence="2" id="KW-0808">Transferase</keyword>
<dbReference type="EC" id="2.3.2.23" evidence="1"/>
<evidence type="ECO:0000256" key="3">
    <source>
        <dbReference type="ARBA" id="ARBA00022741"/>
    </source>
</evidence>
<sequence length="416" mass="47513">MAQKAGPPSEAFFPEAWYLSLPSALFVICRLVMGFANDTASRCRFCNEQFDCWGEQPVCRICHAFLYDYATSDILSDIKSSDEKEASNDSGTEELESETDQRRDSHTSSFRCNTASNSSHSVCPFQRHMVPPSWLNKRFPCMPTTSNSPPNYTLEKLPKEILIRLFDYLDDFSIWGLRLASSRLRAIIDSEITEARWASFVAHRWPIFVPRHRISSWRLLYLNMMDSVTCSLCLSRIHFPTIFPIDIPGVRFRRIISEIRSLCADPPYGIKALALDTDTYAHCLAGIAGPPASPYEGGLFYVHILIPDSHPMRPPVVRFLTRILHPNISFHGDIGLDCIRHNWSLALTLDKVLLSIQSLLTEPYTKVCMEPAIGRLYNQSRDKFEKLAKLWTWKYACHDYLSTDFVSQLPIPDCIV</sequence>
<dbReference type="Gene3D" id="3.10.110.10">
    <property type="entry name" value="Ubiquitin Conjugating Enzyme"/>
    <property type="match status" value="1"/>
</dbReference>
<organism evidence="9 10">
    <name type="scientific">Echinococcus granulosus</name>
    <name type="common">Hydatid tapeworm</name>
    <dbReference type="NCBI Taxonomy" id="6210"/>
    <lineage>
        <taxon>Eukaryota</taxon>
        <taxon>Metazoa</taxon>
        <taxon>Spiralia</taxon>
        <taxon>Lophotrochozoa</taxon>
        <taxon>Platyhelminthes</taxon>
        <taxon>Cestoda</taxon>
        <taxon>Eucestoda</taxon>
        <taxon>Cyclophyllidea</taxon>
        <taxon>Taeniidae</taxon>
        <taxon>Echinococcus</taxon>
        <taxon>Echinococcus granulosus group</taxon>
    </lineage>
</organism>
<evidence type="ECO:0000313" key="9">
    <source>
        <dbReference type="EMBL" id="EUB64784.1"/>
    </source>
</evidence>
<dbReference type="STRING" id="6210.W6VCY0"/>
<reference evidence="9 10" key="1">
    <citation type="journal article" date="2013" name="Nat. Genet.">
        <title>The genome of the hydatid tapeworm Echinococcus granulosus.</title>
        <authorList>
            <person name="Zheng H."/>
            <person name="Zhang W."/>
            <person name="Zhang L."/>
            <person name="Zhang Z."/>
            <person name="Li J."/>
            <person name="Lu G."/>
            <person name="Zhu Y."/>
            <person name="Wang Y."/>
            <person name="Huang Y."/>
            <person name="Liu J."/>
            <person name="Kang H."/>
            <person name="Chen J."/>
            <person name="Wang L."/>
            <person name="Chen A."/>
            <person name="Yu S."/>
            <person name="Gao Z."/>
            <person name="Jin L."/>
            <person name="Gu W."/>
            <person name="Wang Z."/>
            <person name="Zhao L."/>
            <person name="Shi B."/>
            <person name="Wen H."/>
            <person name="Lin R."/>
            <person name="Jones M.K."/>
            <person name="Brejova B."/>
            <person name="Vinar T."/>
            <person name="Zhao G."/>
            <person name="McManus D.P."/>
            <person name="Chen Z."/>
            <person name="Zhou Y."/>
            <person name="Wang S."/>
        </authorList>
    </citation>
    <scope>NUCLEOTIDE SEQUENCE [LARGE SCALE GENOMIC DNA]</scope>
</reference>
<dbReference type="InterPro" id="IPR001810">
    <property type="entry name" value="F-box_dom"/>
</dbReference>
<dbReference type="PROSITE" id="PS50127">
    <property type="entry name" value="UBC_2"/>
    <property type="match status" value="1"/>
</dbReference>
<evidence type="ECO:0000313" key="10">
    <source>
        <dbReference type="Proteomes" id="UP000019149"/>
    </source>
</evidence>
<dbReference type="PANTHER" id="PTHR24068">
    <property type="entry name" value="UBIQUITIN-CONJUGATING ENZYME E2"/>
    <property type="match status" value="1"/>
</dbReference>
<feature type="domain" description="UBC core" evidence="7">
    <location>
        <begin position="250"/>
        <end position="397"/>
    </location>
</feature>
<protein>
    <recommendedName>
        <fullName evidence="1">E2 ubiquitin-conjugating enzyme</fullName>
        <ecNumber evidence="1">2.3.2.23</ecNumber>
    </recommendedName>
</protein>
<dbReference type="GeneID" id="36335768"/>
<dbReference type="PROSITE" id="PS50181">
    <property type="entry name" value="FBOX"/>
    <property type="match status" value="1"/>
</dbReference>
<evidence type="ECO:0000259" key="8">
    <source>
        <dbReference type="PROSITE" id="PS50181"/>
    </source>
</evidence>
<dbReference type="GO" id="GO:0061631">
    <property type="term" value="F:ubiquitin conjugating enzyme activity"/>
    <property type="evidence" value="ECO:0007669"/>
    <property type="project" value="UniProtKB-EC"/>
</dbReference>
<dbReference type="AlphaFoldDB" id="W6VCY0"/>
<feature type="domain" description="F-box" evidence="8">
    <location>
        <begin position="151"/>
        <end position="200"/>
    </location>
</feature>
<dbReference type="GO" id="GO:0005524">
    <property type="term" value="F:ATP binding"/>
    <property type="evidence" value="ECO:0007669"/>
    <property type="project" value="UniProtKB-KW"/>
</dbReference>
<dbReference type="Pfam" id="PF00646">
    <property type="entry name" value="F-box"/>
    <property type="match status" value="1"/>
</dbReference>
<dbReference type="InterPro" id="IPR036047">
    <property type="entry name" value="F-box-like_dom_sf"/>
</dbReference>
<dbReference type="SUPFAM" id="SSF54495">
    <property type="entry name" value="UBC-like"/>
    <property type="match status" value="1"/>
</dbReference>
<keyword evidence="3" id="KW-0547">Nucleotide-binding</keyword>
<gene>
    <name evidence="9" type="ORF">EGR_00053</name>
</gene>
<keyword evidence="4" id="KW-0833">Ubl conjugation pathway</keyword>